<sequence length="235" mass="26088">MEGDLVLVEREQIQKPLVAINKHWEVHIARFFSFPSLSSTHPYLRVQSEKSRRGRTGVWISSSSTASLRLSSDHRTSDAILSVILQGKILEVLEEQDVGLPCDLASDISCHSEFIPSTAPQNRSGEESSLMISGDSYAPQMPLSLKEKVEQPSTSHDISLNHNFGGSVSSTFPPSFTELLSNCNFKVQQADAPRRTSMEDDLKSQIAQYMGDSAFQEMLSTVEKVVRELEGDLML</sequence>
<accession>A0AAN8ZAG3</accession>
<dbReference type="AlphaFoldDB" id="A0AAN8ZAG3"/>
<dbReference type="EMBL" id="JBAMMX010000011">
    <property type="protein sequence ID" value="KAK6930976.1"/>
    <property type="molecule type" value="Genomic_DNA"/>
</dbReference>
<dbReference type="InterPro" id="IPR057619">
    <property type="entry name" value="PH_PHS1"/>
</dbReference>
<evidence type="ECO:0000313" key="2">
    <source>
        <dbReference type="EMBL" id="KAK6930976.1"/>
    </source>
</evidence>
<organism evidence="2 3">
    <name type="scientific">Dillenia turbinata</name>
    <dbReference type="NCBI Taxonomy" id="194707"/>
    <lineage>
        <taxon>Eukaryota</taxon>
        <taxon>Viridiplantae</taxon>
        <taxon>Streptophyta</taxon>
        <taxon>Embryophyta</taxon>
        <taxon>Tracheophyta</taxon>
        <taxon>Spermatophyta</taxon>
        <taxon>Magnoliopsida</taxon>
        <taxon>eudicotyledons</taxon>
        <taxon>Gunneridae</taxon>
        <taxon>Pentapetalae</taxon>
        <taxon>Dilleniales</taxon>
        <taxon>Dilleniaceae</taxon>
        <taxon>Dillenia</taxon>
    </lineage>
</organism>
<name>A0AAN8ZAG3_9MAGN</name>
<gene>
    <name evidence="2" type="ORF">RJ641_002769</name>
</gene>
<evidence type="ECO:0000259" key="1">
    <source>
        <dbReference type="Pfam" id="PF25349"/>
    </source>
</evidence>
<reference evidence="2 3" key="1">
    <citation type="submission" date="2023-12" db="EMBL/GenBank/DDBJ databases">
        <title>A high-quality genome assembly for Dillenia turbinata (Dilleniales).</title>
        <authorList>
            <person name="Chanderbali A."/>
        </authorList>
    </citation>
    <scope>NUCLEOTIDE SEQUENCE [LARGE SCALE GENOMIC DNA]</scope>
    <source>
        <strain evidence="2">LSX21</strain>
        <tissue evidence="2">Leaf</tissue>
    </source>
</reference>
<evidence type="ECO:0000313" key="3">
    <source>
        <dbReference type="Proteomes" id="UP001370490"/>
    </source>
</evidence>
<proteinExistence type="predicted"/>
<dbReference type="Pfam" id="PF25349">
    <property type="entry name" value="PH_PHS1"/>
    <property type="match status" value="1"/>
</dbReference>
<keyword evidence="3" id="KW-1185">Reference proteome</keyword>
<comment type="caution">
    <text evidence="2">The sequence shown here is derived from an EMBL/GenBank/DDBJ whole genome shotgun (WGS) entry which is preliminary data.</text>
</comment>
<feature type="domain" description="Poor homologous synapsis 1 PH" evidence="1">
    <location>
        <begin position="22"/>
        <end position="91"/>
    </location>
</feature>
<dbReference type="Proteomes" id="UP001370490">
    <property type="component" value="Unassembled WGS sequence"/>
</dbReference>
<protein>
    <recommendedName>
        <fullName evidence="1">Poor homologous synapsis 1 PH domain-containing protein</fullName>
    </recommendedName>
</protein>